<gene>
    <name evidence="1" type="ORF">HV331_00040</name>
</gene>
<reference evidence="2" key="1">
    <citation type="submission" date="2020-06" db="EMBL/GenBank/DDBJ databases">
        <title>REHAB project genomes.</title>
        <authorList>
            <person name="Shaw L.P."/>
        </authorList>
    </citation>
    <scope>NUCLEOTIDE SEQUENCE [LARGE SCALE GENOMIC DNA]</scope>
    <source>
        <strain evidence="2">RHBSTW-00938</strain>
    </source>
</reference>
<accession>A0AAP9R0V4</accession>
<sequence>MMSSEKTNNSRRDFLVKSMALIPTVVIGGGSVGAIGVAASATAQAASAPSAGGNAASSDWKPQFFNDREWLFINAAVARLIPADELGPGAKEAGVPEFIDRQLNTPYATGSIWYMQGPFNPDVPKEMGYQLPLVPKQIYNLGIADAEEWCQNQYHKSFAELSGEQQDEALGLWESGKAQFKQLPASLFFSYLLQNTREGFFSDPIHGGNKGMVGWTLINFPGARADFMDWVERGERYPFPPVSINGERA</sequence>
<evidence type="ECO:0000313" key="1">
    <source>
        <dbReference type="EMBL" id="QMR42527.1"/>
    </source>
</evidence>
<organism evidence="1 2">
    <name type="scientific">Klebsiella aerogenes</name>
    <name type="common">Enterobacter aerogenes</name>
    <dbReference type="NCBI Taxonomy" id="548"/>
    <lineage>
        <taxon>Bacteria</taxon>
        <taxon>Pseudomonadati</taxon>
        <taxon>Pseudomonadota</taxon>
        <taxon>Gammaproteobacteria</taxon>
        <taxon>Enterobacterales</taxon>
        <taxon>Enterobacteriaceae</taxon>
        <taxon>Klebsiella/Raoultella group</taxon>
        <taxon>Klebsiella</taxon>
    </lineage>
</organism>
<dbReference type="Pfam" id="PF13618">
    <property type="entry name" value="Gluconate_2-dh3"/>
    <property type="match status" value="1"/>
</dbReference>
<dbReference type="PROSITE" id="PS51318">
    <property type="entry name" value="TAT"/>
    <property type="match status" value="1"/>
</dbReference>
<name>A0AAP9R0V4_KLEAE</name>
<dbReference type="Proteomes" id="UP000514462">
    <property type="component" value="Chromosome"/>
</dbReference>
<dbReference type="RefSeq" id="WP_161799853.1">
    <property type="nucleotide sequence ID" value="NZ_BPFV01000012.1"/>
</dbReference>
<dbReference type="InterPro" id="IPR027056">
    <property type="entry name" value="Gluconate_2DH_su3"/>
</dbReference>
<evidence type="ECO:0000313" key="2">
    <source>
        <dbReference type="Proteomes" id="UP000514462"/>
    </source>
</evidence>
<proteinExistence type="predicted"/>
<dbReference type="InterPro" id="IPR006311">
    <property type="entry name" value="TAT_signal"/>
</dbReference>
<protein>
    <submittedName>
        <fullName evidence="1">Gluconate 2-dehydrogenase subunit 3 family protein</fullName>
    </submittedName>
</protein>
<dbReference type="AlphaFoldDB" id="A0AAP9R0V4"/>
<dbReference type="EMBL" id="CP055904">
    <property type="protein sequence ID" value="QMR42527.1"/>
    <property type="molecule type" value="Genomic_DNA"/>
</dbReference>